<dbReference type="GO" id="GO:0005829">
    <property type="term" value="C:cytosol"/>
    <property type="evidence" value="ECO:0007669"/>
    <property type="project" value="TreeGrafter"/>
</dbReference>
<dbReference type="EMBL" id="SMAN01000008">
    <property type="protein sequence ID" value="TCT22653.1"/>
    <property type="molecule type" value="Genomic_DNA"/>
</dbReference>
<sequence>MEKIVFFDIDGTLLDEHKNIPAESVEAVHRLKEKGVYVAIATGRAPFMYEHLRQELGIHSYISFNGQLVVLEGEIIFEEALPERELDTLREHAQRQGHPLVYLNETKMTASEEDHPFIAESIGSLKLPYPAIDPVFYKNHPVYQALIFCEEHEEDQYHRSYKPFRFVRWHKYSTDVLPARGSKARGIQKMLDHLNIDRENAFAFGDGLNDSEMLEFVGTGVAMGNAHPQVKKVADTVTDHVSKAGLAKGLKKVGLL</sequence>
<dbReference type="PROSITE" id="PS01229">
    <property type="entry name" value="COF_2"/>
    <property type="match status" value="1"/>
</dbReference>
<proteinExistence type="predicted"/>
<dbReference type="Proteomes" id="UP000294650">
    <property type="component" value="Unassembled WGS sequence"/>
</dbReference>
<dbReference type="SFLD" id="SFLDG01140">
    <property type="entry name" value="C2.B:_Phosphomannomutase_and_P"/>
    <property type="match status" value="1"/>
</dbReference>
<dbReference type="OrthoDB" id="9810101at2"/>
<name>A0A4R3N6D1_9BACI</name>
<dbReference type="GO" id="GO:0016791">
    <property type="term" value="F:phosphatase activity"/>
    <property type="evidence" value="ECO:0007669"/>
    <property type="project" value="UniProtKB-ARBA"/>
</dbReference>
<dbReference type="NCBIfam" id="TIGR01484">
    <property type="entry name" value="HAD-SF-IIB"/>
    <property type="match status" value="1"/>
</dbReference>
<accession>A0A4R3N6D1</accession>
<dbReference type="InterPro" id="IPR000150">
    <property type="entry name" value="Cof"/>
</dbReference>
<dbReference type="PANTHER" id="PTHR10000:SF25">
    <property type="entry name" value="PHOSPHATASE YKRA-RELATED"/>
    <property type="match status" value="1"/>
</dbReference>
<organism evidence="1 2">
    <name type="scientific">Melghiribacillus thermohalophilus</name>
    <dbReference type="NCBI Taxonomy" id="1324956"/>
    <lineage>
        <taxon>Bacteria</taxon>
        <taxon>Bacillati</taxon>
        <taxon>Bacillota</taxon>
        <taxon>Bacilli</taxon>
        <taxon>Bacillales</taxon>
        <taxon>Bacillaceae</taxon>
        <taxon>Melghiribacillus</taxon>
    </lineage>
</organism>
<dbReference type="SFLD" id="SFLDG01144">
    <property type="entry name" value="C2.B.4:_PGP_Like"/>
    <property type="match status" value="1"/>
</dbReference>
<dbReference type="InterPro" id="IPR006379">
    <property type="entry name" value="HAD-SF_hydro_IIB"/>
</dbReference>
<dbReference type="Gene3D" id="3.40.50.1000">
    <property type="entry name" value="HAD superfamily/HAD-like"/>
    <property type="match status" value="1"/>
</dbReference>
<dbReference type="NCBIfam" id="TIGR00099">
    <property type="entry name" value="Cof-subfamily"/>
    <property type="match status" value="1"/>
</dbReference>
<dbReference type="GO" id="GO:0000287">
    <property type="term" value="F:magnesium ion binding"/>
    <property type="evidence" value="ECO:0007669"/>
    <property type="project" value="TreeGrafter"/>
</dbReference>
<dbReference type="Gene3D" id="3.30.1240.10">
    <property type="match status" value="1"/>
</dbReference>
<dbReference type="CDD" id="cd07517">
    <property type="entry name" value="HAD_HPP"/>
    <property type="match status" value="1"/>
</dbReference>
<keyword evidence="2" id="KW-1185">Reference proteome</keyword>
<gene>
    <name evidence="1" type="ORF">EDD68_10873</name>
</gene>
<protein>
    <recommendedName>
        <fullName evidence="3">Cof subfamily protein (Haloacid dehalogenase superfamily)/HAD superfamily hydrolase (TIGR01484 family)</fullName>
    </recommendedName>
</protein>
<evidence type="ECO:0000313" key="2">
    <source>
        <dbReference type="Proteomes" id="UP000294650"/>
    </source>
</evidence>
<dbReference type="PANTHER" id="PTHR10000">
    <property type="entry name" value="PHOSPHOSERINE PHOSPHATASE"/>
    <property type="match status" value="1"/>
</dbReference>
<evidence type="ECO:0000313" key="1">
    <source>
        <dbReference type="EMBL" id="TCT22653.1"/>
    </source>
</evidence>
<reference evidence="1 2" key="1">
    <citation type="submission" date="2019-03" db="EMBL/GenBank/DDBJ databases">
        <title>Genomic Encyclopedia of Type Strains, Phase IV (KMG-IV): sequencing the most valuable type-strain genomes for metagenomic binning, comparative biology and taxonomic classification.</title>
        <authorList>
            <person name="Goeker M."/>
        </authorList>
    </citation>
    <scope>NUCLEOTIDE SEQUENCE [LARGE SCALE GENOMIC DNA]</scope>
    <source>
        <strain evidence="1 2">DSM 25894</strain>
    </source>
</reference>
<dbReference type="Pfam" id="PF08282">
    <property type="entry name" value="Hydrolase_3"/>
    <property type="match status" value="1"/>
</dbReference>
<evidence type="ECO:0008006" key="3">
    <source>
        <dbReference type="Google" id="ProtNLM"/>
    </source>
</evidence>
<dbReference type="RefSeq" id="WP_132371650.1">
    <property type="nucleotide sequence ID" value="NZ_SMAN01000008.1"/>
</dbReference>
<comment type="caution">
    <text evidence="1">The sequence shown here is derived from an EMBL/GenBank/DDBJ whole genome shotgun (WGS) entry which is preliminary data.</text>
</comment>
<dbReference type="SUPFAM" id="SSF56784">
    <property type="entry name" value="HAD-like"/>
    <property type="match status" value="1"/>
</dbReference>
<dbReference type="AlphaFoldDB" id="A0A4R3N6D1"/>
<dbReference type="InterPro" id="IPR023214">
    <property type="entry name" value="HAD_sf"/>
</dbReference>
<dbReference type="InterPro" id="IPR036412">
    <property type="entry name" value="HAD-like_sf"/>
</dbReference>
<dbReference type="SFLD" id="SFLDS00003">
    <property type="entry name" value="Haloacid_Dehalogenase"/>
    <property type="match status" value="1"/>
</dbReference>